<dbReference type="Pfam" id="PF13639">
    <property type="entry name" value="zf-RING_2"/>
    <property type="match status" value="1"/>
</dbReference>
<reference evidence="4 5" key="1">
    <citation type="submission" date="2024-06" db="EMBL/GenBank/DDBJ databases">
        <title>A chromosome level genome sequence of Diviner's sage (Salvia divinorum).</title>
        <authorList>
            <person name="Ford S.A."/>
            <person name="Ro D.-K."/>
            <person name="Ness R.W."/>
            <person name="Phillips M.A."/>
        </authorList>
    </citation>
    <scope>NUCLEOTIDE SEQUENCE [LARGE SCALE GENOMIC DNA]</scope>
    <source>
        <strain evidence="4">SAF-2024a</strain>
        <tissue evidence="4">Leaf</tissue>
    </source>
</reference>
<sequence length="243" mass="27859">MSSRLCSICLNTVVDDNSRGKAELICGHLFHLDCIGSEFNYRSEMKCPNCRVVENGEWLIPDEEMEEDDDYLVHVRRLELHIYTHGGRGVYQTTRGDEERRRLAMIAPTMHYNHNNVVHPPHYGANTHPATLLRDYYGYNSTQQISRPDAGEVMAHYRRTRFHYNPPISTIVNNESRYRRRGEITSASTNRPGNSSLPSYGSYNGPSLELTLTTNPSEDRSQEEQHGRHEGRSGHGTNFGSRY</sequence>
<keyword evidence="1" id="KW-0862">Zinc</keyword>
<name>A0ABD1GWB9_SALDI</name>
<comment type="caution">
    <text evidence="4">The sequence shown here is derived from an EMBL/GenBank/DDBJ whole genome shotgun (WGS) entry which is preliminary data.</text>
</comment>
<dbReference type="InterPro" id="IPR013083">
    <property type="entry name" value="Znf_RING/FYVE/PHD"/>
</dbReference>
<dbReference type="PANTHER" id="PTHR46798">
    <property type="entry name" value="OS09G0511500 PROTEIN"/>
    <property type="match status" value="1"/>
</dbReference>
<organism evidence="4 5">
    <name type="scientific">Salvia divinorum</name>
    <name type="common">Maria pastora</name>
    <name type="synonym">Diviner's sage</name>
    <dbReference type="NCBI Taxonomy" id="28513"/>
    <lineage>
        <taxon>Eukaryota</taxon>
        <taxon>Viridiplantae</taxon>
        <taxon>Streptophyta</taxon>
        <taxon>Embryophyta</taxon>
        <taxon>Tracheophyta</taxon>
        <taxon>Spermatophyta</taxon>
        <taxon>Magnoliopsida</taxon>
        <taxon>eudicotyledons</taxon>
        <taxon>Gunneridae</taxon>
        <taxon>Pentapetalae</taxon>
        <taxon>asterids</taxon>
        <taxon>lamiids</taxon>
        <taxon>Lamiales</taxon>
        <taxon>Lamiaceae</taxon>
        <taxon>Nepetoideae</taxon>
        <taxon>Mentheae</taxon>
        <taxon>Salviinae</taxon>
        <taxon>Salvia</taxon>
        <taxon>Salvia subgen. Calosphace</taxon>
    </lineage>
</organism>
<dbReference type="AlphaFoldDB" id="A0ABD1GWB9"/>
<evidence type="ECO:0000313" key="4">
    <source>
        <dbReference type="EMBL" id="KAL1548457.1"/>
    </source>
</evidence>
<feature type="region of interest" description="Disordered" evidence="2">
    <location>
        <begin position="184"/>
        <end position="243"/>
    </location>
</feature>
<dbReference type="InterPro" id="IPR044274">
    <property type="entry name" value="RFI2"/>
</dbReference>
<gene>
    <name evidence="4" type="ORF">AAHA92_16688</name>
</gene>
<dbReference type="SUPFAM" id="SSF57850">
    <property type="entry name" value="RING/U-box"/>
    <property type="match status" value="1"/>
</dbReference>
<accession>A0ABD1GWB9</accession>
<feature type="compositionally biased region" description="Polar residues" evidence="2">
    <location>
        <begin position="185"/>
        <end position="216"/>
    </location>
</feature>
<dbReference type="Gene3D" id="3.30.40.10">
    <property type="entry name" value="Zinc/RING finger domain, C3HC4 (zinc finger)"/>
    <property type="match status" value="1"/>
</dbReference>
<evidence type="ECO:0000313" key="5">
    <source>
        <dbReference type="Proteomes" id="UP001567538"/>
    </source>
</evidence>
<dbReference type="PANTHER" id="PTHR46798:SF15">
    <property type="entry name" value="RING-TYPE DOMAIN-CONTAINING PROTEIN"/>
    <property type="match status" value="1"/>
</dbReference>
<proteinExistence type="predicted"/>
<keyword evidence="1" id="KW-0479">Metal-binding</keyword>
<evidence type="ECO:0000256" key="1">
    <source>
        <dbReference type="PROSITE-ProRule" id="PRU00175"/>
    </source>
</evidence>
<keyword evidence="5" id="KW-1185">Reference proteome</keyword>
<feature type="domain" description="RING-type" evidence="3">
    <location>
        <begin position="6"/>
        <end position="51"/>
    </location>
</feature>
<dbReference type="Proteomes" id="UP001567538">
    <property type="component" value="Unassembled WGS sequence"/>
</dbReference>
<dbReference type="SMART" id="SM00184">
    <property type="entry name" value="RING"/>
    <property type="match status" value="1"/>
</dbReference>
<keyword evidence="1" id="KW-0863">Zinc-finger</keyword>
<dbReference type="PROSITE" id="PS50089">
    <property type="entry name" value="ZF_RING_2"/>
    <property type="match status" value="1"/>
</dbReference>
<protein>
    <submittedName>
        <fullName evidence="4">E3 ubiquitin-protein ligase RFI2-like</fullName>
    </submittedName>
</protein>
<dbReference type="GO" id="GO:0008270">
    <property type="term" value="F:zinc ion binding"/>
    <property type="evidence" value="ECO:0007669"/>
    <property type="project" value="UniProtKB-KW"/>
</dbReference>
<feature type="compositionally biased region" description="Basic and acidic residues" evidence="2">
    <location>
        <begin position="217"/>
        <end position="233"/>
    </location>
</feature>
<dbReference type="InterPro" id="IPR001841">
    <property type="entry name" value="Znf_RING"/>
</dbReference>
<dbReference type="EMBL" id="JBEAFC010000007">
    <property type="protein sequence ID" value="KAL1548457.1"/>
    <property type="molecule type" value="Genomic_DNA"/>
</dbReference>
<evidence type="ECO:0000256" key="2">
    <source>
        <dbReference type="SAM" id="MobiDB-lite"/>
    </source>
</evidence>
<evidence type="ECO:0000259" key="3">
    <source>
        <dbReference type="PROSITE" id="PS50089"/>
    </source>
</evidence>